<proteinExistence type="predicted"/>
<dbReference type="GO" id="GO:0008270">
    <property type="term" value="F:zinc ion binding"/>
    <property type="evidence" value="ECO:0007669"/>
    <property type="project" value="UniProtKB-KW"/>
</dbReference>
<dbReference type="OrthoDB" id="3149405at2759"/>
<dbReference type="PROSITE" id="PS50865">
    <property type="entry name" value="ZF_MYND_2"/>
    <property type="match status" value="1"/>
</dbReference>
<evidence type="ECO:0000256" key="1">
    <source>
        <dbReference type="ARBA" id="ARBA00022723"/>
    </source>
</evidence>
<feature type="compositionally biased region" description="Low complexity" evidence="5">
    <location>
        <begin position="1"/>
        <end position="14"/>
    </location>
</feature>
<feature type="domain" description="MYND-type" evidence="6">
    <location>
        <begin position="274"/>
        <end position="325"/>
    </location>
</feature>
<accession>A0A0D0C7K1</accession>
<dbReference type="InterPro" id="IPR002893">
    <property type="entry name" value="Znf_MYND"/>
</dbReference>
<evidence type="ECO:0000313" key="7">
    <source>
        <dbReference type="EMBL" id="KIK64171.1"/>
    </source>
</evidence>
<evidence type="ECO:0000256" key="3">
    <source>
        <dbReference type="ARBA" id="ARBA00022833"/>
    </source>
</evidence>
<protein>
    <recommendedName>
        <fullName evidence="6">MYND-type domain-containing protein</fullName>
    </recommendedName>
</protein>
<dbReference type="Pfam" id="PF01753">
    <property type="entry name" value="zf-MYND"/>
    <property type="match status" value="1"/>
</dbReference>
<organism evidence="7 8">
    <name type="scientific">Collybiopsis luxurians FD-317 M1</name>
    <dbReference type="NCBI Taxonomy" id="944289"/>
    <lineage>
        <taxon>Eukaryota</taxon>
        <taxon>Fungi</taxon>
        <taxon>Dikarya</taxon>
        <taxon>Basidiomycota</taxon>
        <taxon>Agaricomycotina</taxon>
        <taxon>Agaricomycetes</taxon>
        <taxon>Agaricomycetidae</taxon>
        <taxon>Agaricales</taxon>
        <taxon>Marasmiineae</taxon>
        <taxon>Omphalotaceae</taxon>
        <taxon>Collybiopsis</taxon>
        <taxon>Collybiopsis luxurians</taxon>
    </lineage>
</organism>
<dbReference type="AlphaFoldDB" id="A0A0D0C7K1"/>
<keyword evidence="1" id="KW-0479">Metal-binding</keyword>
<sequence>MPSKRSSKSSSQSKPTWKDDTISWNKNWERENDALFGSDLIFTMNRNRPTIKLLDSLPAGMLGAAMSDSLLQNVHVMQNQLCTLQRDLSRKVSKRYAEDDFVHQWTEVCTAQEREKWMMEGLARTCDASPDFEAHRRFCPEITMRRLNIRSGKGFLELMEKLTLQDIDTVPDDFRKVPNPVWEAMNDSLNDPGKEIYARLMDMQRSSFLTFFVWNTLLAFYGEQEEYGLMKPPGGRAPPQQLKETAQKDQEFGRALKNAYKEVKANSAEAQRGCVTCGLTAERAGVRALLACQKCKSIGRTVFYCNRECQVKDWKLGRPPHKTICGNTEALADAILGTGEGTPSQSGKGNRKLNASEDEDGSLWKDPKPGYTRSPALLHQMKLLEENPNLDYVLVRPEPHPDQGVMFPDPMGKLFFKVLLNWSVSEFSPQMVCRMYDMLLPMAERSPGIGKAGLKRQLMREYNVDIDKWGPIAQRMADDKLKEERKAREQPQKKTDEDYEELMKRIKKM</sequence>
<keyword evidence="8" id="KW-1185">Reference proteome</keyword>
<feature type="region of interest" description="Disordered" evidence="5">
    <location>
        <begin position="1"/>
        <end position="20"/>
    </location>
</feature>
<dbReference type="SUPFAM" id="SSF144232">
    <property type="entry name" value="HIT/MYND zinc finger-like"/>
    <property type="match status" value="1"/>
</dbReference>
<keyword evidence="2 4" id="KW-0863">Zinc-finger</keyword>
<dbReference type="EMBL" id="KN834762">
    <property type="protein sequence ID" value="KIK64171.1"/>
    <property type="molecule type" value="Genomic_DNA"/>
</dbReference>
<feature type="region of interest" description="Disordered" evidence="5">
    <location>
        <begin position="337"/>
        <end position="369"/>
    </location>
</feature>
<evidence type="ECO:0000313" key="8">
    <source>
        <dbReference type="Proteomes" id="UP000053593"/>
    </source>
</evidence>
<evidence type="ECO:0000256" key="4">
    <source>
        <dbReference type="PROSITE-ProRule" id="PRU00134"/>
    </source>
</evidence>
<dbReference type="HOGENOM" id="CLU_041170_0_0_1"/>
<gene>
    <name evidence="7" type="ORF">GYMLUDRAFT_40452</name>
</gene>
<evidence type="ECO:0000256" key="5">
    <source>
        <dbReference type="SAM" id="MobiDB-lite"/>
    </source>
</evidence>
<evidence type="ECO:0000259" key="6">
    <source>
        <dbReference type="PROSITE" id="PS50865"/>
    </source>
</evidence>
<name>A0A0D0C7K1_9AGAR</name>
<reference evidence="7 8" key="1">
    <citation type="submission" date="2014-04" db="EMBL/GenBank/DDBJ databases">
        <title>Evolutionary Origins and Diversification of the Mycorrhizal Mutualists.</title>
        <authorList>
            <consortium name="DOE Joint Genome Institute"/>
            <consortium name="Mycorrhizal Genomics Consortium"/>
            <person name="Kohler A."/>
            <person name="Kuo A."/>
            <person name="Nagy L.G."/>
            <person name="Floudas D."/>
            <person name="Copeland A."/>
            <person name="Barry K.W."/>
            <person name="Cichocki N."/>
            <person name="Veneault-Fourrey C."/>
            <person name="LaButti K."/>
            <person name="Lindquist E.A."/>
            <person name="Lipzen A."/>
            <person name="Lundell T."/>
            <person name="Morin E."/>
            <person name="Murat C."/>
            <person name="Riley R."/>
            <person name="Ohm R."/>
            <person name="Sun H."/>
            <person name="Tunlid A."/>
            <person name="Henrissat B."/>
            <person name="Grigoriev I.V."/>
            <person name="Hibbett D.S."/>
            <person name="Martin F."/>
        </authorList>
    </citation>
    <scope>NUCLEOTIDE SEQUENCE [LARGE SCALE GENOMIC DNA]</scope>
    <source>
        <strain evidence="7 8">FD-317 M1</strain>
    </source>
</reference>
<evidence type="ECO:0000256" key="2">
    <source>
        <dbReference type="ARBA" id="ARBA00022771"/>
    </source>
</evidence>
<keyword evidence="3" id="KW-0862">Zinc</keyword>
<dbReference type="Gene3D" id="6.10.140.2220">
    <property type="match status" value="1"/>
</dbReference>
<feature type="region of interest" description="Disordered" evidence="5">
    <location>
        <begin position="477"/>
        <end position="509"/>
    </location>
</feature>
<dbReference type="Proteomes" id="UP000053593">
    <property type="component" value="Unassembled WGS sequence"/>
</dbReference>